<evidence type="ECO:0000313" key="1">
    <source>
        <dbReference type="EMBL" id="CAB4597413.1"/>
    </source>
</evidence>
<name>A0A6J6GCW9_9ZZZZ</name>
<protein>
    <submittedName>
        <fullName evidence="1">Unannotated protein</fullName>
    </submittedName>
</protein>
<organism evidence="1">
    <name type="scientific">freshwater metagenome</name>
    <dbReference type="NCBI Taxonomy" id="449393"/>
    <lineage>
        <taxon>unclassified sequences</taxon>
        <taxon>metagenomes</taxon>
        <taxon>ecological metagenomes</taxon>
    </lineage>
</organism>
<proteinExistence type="predicted"/>
<gene>
    <name evidence="1" type="ORF">UFOPK1722_01991</name>
</gene>
<dbReference type="EMBL" id="CAEZTS010000256">
    <property type="protein sequence ID" value="CAB4597413.1"/>
    <property type="molecule type" value="Genomic_DNA"/>
</dbReference>
<dbReference type="AlphaFoldDB" id="A0A6J6GCW9"/>
<reference evidence="1" key="1">
    <citation type="submission" date="2020-05" db="EMBL/GenBank/DDBJ databases">
        <authorList>
            <person name="Chiriac C."/>
            <person name="Salcher M."/>
            <person name="Ghai R."/>
            <person name="Kavagutti S V."/>
        </authorList>
    </citation>
    <scope>NUCLEOTIDE SEQUENCE</scope>
</reference>
<sequence length="129" mass="13615">MLPSPSTGAITVLAMICRVTKLRLEASGLPDAHGYTVRNPPSLPTSGSTAVTFKTTASIPEDGRPPWPYTLKIMGSAVPVRLPILPVGRVLMTRDGVNVTRPPLRADTDCEGGDGGVSHELRRADTVNA</sequence>
<accession>A0A6J6GCW9</accession>